<sequence length="221" mass="23975">MGIPQQDPNAFHNEPQVEKATQTDSCRCPQLNKVICCCRIGCVCCQSSDKDHNDIAGSRSSSQVRGRSPTPRHLDNDPIESRPFPLHRTRSPFETASISGQEGVEDHHLVEREIGDLGNHTLYSIHLSLARHTTAWPQAPYSSPVGSMTPGPRSGSPSVMSSVYLPSLRSTESLLGFIGDGMGGVGMAPREGDVVNYVYAPLVLSIEVEVEAEGFGAFDLW</sequence>
<feature type="region of interest" description="Disordered" evidence="1">
    <location>
        <begin position="52"/>
        <end position="90"/>
    </location>
</feature>
<dbReference type="EMBL" id="NAJO01000022">
    <property type="protein sequence ID" value="OQO04169.1"/>
    <property type="molecule type" value="Genomic_DNA"/>
</dbReference>
<feature type="compositionally biased region" description="Low complexity" evidence="1">
    <location>
        <begin position="57"/>
        <end position="68"/>
    </location>
</feature>
<dbReference type="AlphaFoldDB" id="A0A1V8SYM3"/>
<evidence type="ECO:0000256" key="1">
    <source>
        <dbReference type="SAM" id="MobiDB-lite"/>
    </source>
</evidence>
<protein>
    <submittedName>
        <fullName evidence="2">Uncharacterized protein</fullName>
    </submittedName>
</protein>
<evidence type="ECO:0000313" key="3">
    <source>
        <dbReference type="Proteomes" id="UP000192596"/>
    </source>
</evidence>
<accession>A0A1V8SYM3</accession>
<gene>
    <name evidence="2" type="ORF">B0A48_10779</name>
</gene>
<proteinExistence type="predicted"/>
<keyword evidence="3" id="KW-1185">Reference proteome</keyword>
<organism evidence="2 3">
    <name type="scientific">Cryoendolithus antarcticus</name>
    <dbReference type="NCBI Taxonomy" id="1507870"/>
    <lineage>
        <taxon>Eukaryota</taxon>
        <taxon>Fungi</taxon>
        <taxon>Dikarya</taxon>
        <taxon>Ascomycota</taxon>
        <taxon>Pezizomycotina</taxon>
        <taxon>Dothideomycetes</taxon>
        <taxon>Dothideomycetidae</taxon>
        <taxon>Cladosporiales</taxon>
        <taxon>Cladosporiaceae</taxon>
        <taxon>Cryoendolithus</taxon>
    </lineage>
</organism>
<evidence type="ECO:0000313" key="2">
    <source>
        <dbReference type="EMBL" id="OQO04169.1"/>
    </source>
</evidence>
<name>A0A1V8SYM3_9PEZI</name>
<dbReference type="Proteomes" id="UP000192596">
    <property type="component" value="Unassembled WGS sequence"/>
</dbReference>
<reference evidence="3" key="1">
    <citation type="submission" date="2017-03" db="EMBL/GenBank/DDBJ databases">
        <title>Genomes of endolithic fungi from Antarctica.</title>
        <authorList>
            <person name="Coleine C."/>
            <person name="Masonjones S."/>
            <person name="Stajich J.E."/>
        </authorList>
    </citation>
    <scope>NUCLEOTIDE SEQUENCE [LARGE SCALE GENOMIC DNA]</scope>
    <source>
        <strain evidence="3">CCFEE 5527</strain>
    </source>
</reference>
<comment type="caution">
    <text evidence="2">The sequence shown here is derived from an EMBL/GenBank/DDBJ whole genome shotgun (WGS) entry which is preliminary data.</text>
</comment>
<dbReference type="InParanoid" id="A0A1V8SYM3"/>